<dbReference type="EMBL" id="CP072171">
    <property type="protein sequence ID" value="QYA10814.1"/>
    <property type="molecule type" value="Genomic_DNA"/>
</dbReference>
<name>A0ABX8TC37_9HYPH</name>
<proteinExistence type="predicted"/>
<accession>A0ABX8TC37</accession>
<dbReference type="RefSeq" id="WP_174051899.1">
    <property type="nucleotide sequence ID" value="NZ_CP072171.1"/>
</dbReference>
<reference evidence="2 3" key="1">
    <citation type="submission" date="2021-03" db="EMBL/GenBank/DDBJ databases">
        <title>Rapid diversification of plasmids in a genus of pathogenic and nitrogen fixing bacteria.</title>
        <authorList>
            <person name="Weisberg A.J."/>
            <person name="Miller M."/>
            <person name="Ream W."/>
            <person name="Grunwald N.J."/>
            <person name="Chang J.H."/>
        </authorList>
    </citation>
    <scope>NUCLEOTIDE SEQUENCE [LARGE SCALE GENOMIC DNA]</scope>
    <source>
        <strain evidence="2 3">AF3.44</strain>
        <plasmid evidence="2 3">unnamed2</plasmid>
    </source>
</reference>
<keyword evidence="3" id="KW-1185">Reference proteome</keyword>
<evidence type="ECO:0000313" key="3">
    <source>
        <dbReference type="Proteomes" id="UP000826513"/>
    </source>
</evidence>
<keyword evidence="2" id="KW-0614">Plasmid</keyword>
<organism evidence="2 3">
    <name type="scientific">Agrobacterium larrymoorei</name>
    <dbReference type="NCBI Taxonomy" id="160699"/>
    <lineage>
        <taxon>Bacteria</taxon>
        <taxon>Pseudomonadati</taxon>
        <taxon>Pseudomonadota</taxon>
        <taxon>Alphaproteobacteria</taxon>
        <taxon>Hyphomicrobiales</taxon>
        <taxon>Rhizobiaceae</taxon>
        <taxon>Rhizobium/Agrobacterium group</taxon>
        <taxon>Agrobacterium</taxon>
    </lineage>
</organism>
<dbReference type="Proteomes" id="UP000826513">
    <property type="component" value="Plasmid unnamed2"/>
</dbReference>
<geneLocation type="plasmid" evidence="2 3">
    <name>unnamed2</name>
</geneLocation>
<gene>
    <name evidence="2" type="ORF">J5285_26025</name>
</gene>
<feature type="domain" description="DUF3846" evidence="1">
    <location>
        <begin position="5"/>
        <end position="104"/>
    </location>
</feature>
<dbReference type="InterPro" id="IPR024559">
    <property type="entry name" value="DUF3846"/>
</dbReference>
<dbReference type="Pfam" id="PF12957">
    <property type="entry name" value="DUF3846"/>
    <property type="match status" value="1"/>
</dbReference>
<protein>
    <submittedName>
        <fullName evidence="2">DUF3846 domain-containing protein</fullName>
    </submittedName>
</protein>
<evidence type="ECO:0000313" key="2">
    <source>
        <dbReference type="EMBL" id="QYA10814.1"/>
    </source>
</evidence>
<sequence length="145" mass="15509">MTAKINAYLIDPNAGTIRYVEITADDTLEGIKHGIGCHRIDCIRFGASHSFWCDDEGLIDGLASVTELVGHPSPLAGRIIVTGVDENGDTTSPSHSITSIADLFTVVRPVMDPVFTEVDAPNVFGVAMTSLAVRIERQRLSVVTG</sequence>
<evidence type="ECO:0000259" key="1">
    <source>
        <dbReference type="Pfam" id="PF12957"/>
    </source>
</evidence>